<dbReference type="InterPro" id="IPR002885">
    <property type="entry name" value="PPR_rpt"/>
</dbReference>
<reference evidence="1 2" key="1">
    <citation type="journal article" date="2020" name="Nat. Food">
        <title>A phased Vanilla planifolia genome enables genetic improvement of flavour and production.</title>
        <authorList>
            <person name="Hasing T."/>
            <person name="Tang H."/>
            <person name="Brym M."/>
            <person name="Khazi F."/>
            <person name="Huang T."/>
            <person name="Chambers A.H."/>
        </authorList>
    </citation>
    <scope>NUCLEOTIDE SEQUENCE [LARGE SCALE GENOMIC DNA]</scope>
    <source>
        <tissue evidence="1">Leaf</tissue>
    </source>
</reference>
<organism evidence="1 2">
    <name type="scientific">Vanilla planifolia</name>
    <name type="common">Vanilla</name>
    <dbReference type="NCBI Taxonomy" id="51239"/>
    <lineage>
        <taxon>Eukaryota</taxon>
        <taxon>Viridiplantae</taxon>
        <taxon>Streptophyta</taxon>
        <taxon>Embryophyta</taxon>
        <taxon>Tracheophyta</taxon>
        <taxon>Spermatophyta</taxon>
        <taxon>Magnoliopsida</taxon>
        <taxon>Liliopsida</taxon>
        <taxon>Asparagales</taxon>
        <taxon>Orchidaceae</taxon>
        <taxon>Vanilloideae</taxon>
        <taxon>Vanilleae</taxon>
        <taxon>Vanilla</taxon>
    </lineage>
</organism>
<dbReference type="Proteomes" id="UP000636800">
    <property type="component" value="Chromosome 7"/>
</dbReference>
<evidence type="ECO:0000313" key="1">
    <source>
        <dbReference type="EMBL" id="KAG0474104.1"/>
    </source>
</evidence>
<dbReference type="EMBL" id="JADCNL010000007">
    <property type="protein sequence ID" value="KAG0474104.1"/>
    <property type="molecule type" value="Genomic_DNA"/>
</dbReference>
<gene>
    <name evidence="1" type="ORF">HPP92_015961</name>
</gene>
<name>A0A835QQF2_VANPL</name>
<dbReference type="AlphaFoldDB" id="A0A835QQF2"/>
<keyword evidence="2" id="KW-1185">Reference proteome</keyword>
<accession>A0A835QQF2</accession>
<protein>
    <recommendedName>
        <fullName evidence="3">Pentatricopeptide repeat-containing protein</fullName>
    </recommendedName>
</protein>
<evidence type="ECO:0008006" key="3">
    <source>
        <dbReference type="Google" id="ProtNLM"/>
    </source>
</evidence>
<dbReference type="NCBIfam" id="TIGR00756">
    <property type="entry name" value="PPR"/>
    <property type="match status" value="1"/>
</dbReference>
<dbReference type="OrthoDB" id="2011645at2759"/>
<comment type="caution">
    <text evidence="1">The sequence shown here is derived from an EMBL/GenBank/DDBJ whole genome shotgun (WGS) entry which is preliminary data.</text>
</comment>
<proteinExistence type="predicted"/>
<sequence>MLAGYMKAGGSLGLQRCCLGNGTEGSGLLEHHDCRLFYSWVFFQSVRLIWELMRGALESGKVLHGFVHKTGLNCVQAVSNALLDMYARNGDIEMAERLFHRDG</sequence>
<evidence type="ECO:0000313" key="2">
    <source>
        <dbReference type="Proteomes" id="UP000636800"/>
    </source>
</evidence>